<keyword evidence="3" id="KW-1185">Reference proteome</keyword>
<evidence type="ECO:0000313" key="2">
    <source>
        <dbReference type="EMBL" id="RIE05830.1"/>
    </source>
</evidence>
<comment type="caution">
    <text evidence="2">The sequence shown here is derived from an EMBL/GenBank/DDBJ whole genome shotgun (WGS) entry which is preliminary data.</text>
</comment>
<gene>
    <name evidence="2" type="ORF">SMC7_05365</name>
</gene>
<sequence>MNDRVVVSVNISEQKGTRKHPLQGPVTISMLGMQGDAHAGDWHRQLSLLAQESIDKMQGHGLVLQPGDFAENITTQGLDLLTLPIGTRLKIGTAVMMEVTQIGKECHLGCEIRKLVGDCVMPREGIFTRVITPGTIEAGDIISIISKGGTP</sequence>
<protein>
    <submittedName>
        <fullName evidence="2">MOSC domain-containing protein</fullName>
    </submittedName>
</protein>
<dbReference type="Pfam" id="PF03473">
    <property type="entry name" value="MOSC"/>
    <property type="match status" value="1"/>
</dbReference>
<dbReference type="InterPro" id="IPR011037">
    <property type="entry name" value="Pyrv_Knase-like_insert_dom_sf"/>
</dbReference>
<reference evidence="2 3" key="1">
    <citation type="submission" date="2018-09" db="EMBL/GenBank/DDBJ databases">
        <title>Discovery and Ecogenomic Context for Candidatus Cryosericales, a Global Caldiserica Order Active in Thawing Permafrost.</title>
        <authorList>
            <person name="Martinez M.A."/>
            <person name="Woodcroft B.J."/>
            <person name="Ignacio Espinoza J.C."/>
            <person name="Zayed A."/>
            <person name="Singleton C.M."/>
            <person name="Boyd J."/>
            <person name="Li Y.-F."/>
            <person name="Purvine S."/>
            <person name="Maughan H."/>
            <person name="Hodgkins S.B."/>
            <person name="Anderson D."/>
            <person name="Sederholm M."/>
            <person name="Temperton B."/>
            <person name="Saleska S.R."/>
            <person name="Tyson G.W."/>
            <person name="Rich V.I."/>
        </authorList>
    </citation>
    <scope>NUCLEOTIDE SEQUENCE [LARGE SCALE GENOMIC DNA]</scope>
    <source>
        <strain evidence="2 3">SMC7</strain>
    </source>
</reference>
<dbReference type="AlphaFoldDB" id="A0A398CUM3"/>
<proteinExistence type="predicted"/>
<dbReference type="Gene3D" id="2.40.33.20">
    <property type="entry name" value="PK beta-barrel domain-like"/>
    <property type="match status" value="1"/>
</dbReference>
<name>A0A398CUM3_9BACT</name>
<dbReference type="EMBL" id="QXIS01000032">
    <property type="protein sequence ID" value="RIE05830.1"/>
    <property type="molecule type" value="Genomic_DNA"/>
</dbReference>
<dbReference type="InterPro" id="IPR052716">
    <property type="entry name" value="MOSC_domain"/>
</dbReference>
<dbReference type="SUPFAM" id="SSF50800">
    <property type="entry name" value="PK beta-barrel domain-like"/>
    <property type="match status" value="1"/>
</dbReference>
<dbReference type="PROSITE" id="PS51340">
    <property type="entry name" value="MOSC"/>
    <property type="match status" value="1"/>
</dbReference>
<dbReference type="GO" id="GO:0030170">
    <property type="term" value="F:pyridoxal phosphate binding"/>
    <property type="evidence" value="ECO:0007669"/>
    <property type="project" value="InterPro"/>
</dbReference>
<dbReference type="PANTHER" id="PTHR36930:SF1">
    <property type="entry name" value="MOSC DOMAIN-CONTAINING PROTEIN"/>
    <property type="match status" value="1"/>
</dbReference>
<dbReference type="RefSeq" id="WP_119089325.1">
    <property type="nucleotide sequence ID" value="NZ_QXIS01000032.1"/>
</dbReference>
<evidence type="ECO:0000313" key="3">
    <source>
        <dbReference type="Proteomes" id="UP000266328"/>
    </source>
</evidence>
<dbReference type="PANTHER" id="PTHR36930">
    <property type="entry name" value="METAL-SULFUR CLUSTER BIOSYNTHESIS PROTEINS YUAD-RELATED"/>
    <property type="match status" value="1"/>
</dbReference>
<feature type="domain" description="MOSC" evidence="1">
    <location>
        <begin position="20"/>
        <end position="145"/>
    </location>
</feature>
<organism evidence="2 3">
    <name type="scientific">Candidatus Cryosericum terrychapinii</name>
    <dbReference type="NCBI Taxonomy" id="2290919"/>
    <lineage>
        <taxon>Bacteria</taxon>
        <taxon>Pseudomonadati</taxon>
        <taxon>Caldisericota/Cryosericota group</taxon>
        <taxon>Candidatus Cryosericota</taxon>
        <taxon>Candidatus Cryosericia</taxon>
        <taxon>Candidatus Cryosericales</taxon>
        <taxon>Candidatus Cryosericaceae</taxon>
        <taxon>Candidatus Cryosericum</taxon>
    </lineage>
</organism>
<accession>A0A398CUM3</accession>
<dbReference type="Proteomes" id="UP000266328">
    <property type="component" value="Unassembled WGS sequence"/>
</dbReference>
<dbReference type="GO" id="GO:0030151">
    <property type="term" value="F:molybdenum ion binding"/>
    <property type="evidence" value="ECO:0007669"/>
    <property type="project" value="InterPro"/>
</dbReference>
<dbReference type="GO" id="GO:0003824">
    <property type="term" value="F:catalytic activity"/>
    <property type="evidence" value="ECO:0007669"/>
    <property type="project" value="InterPro"/>
</dbReference>
<dbReference type="OrthoDB" id="9784492at2"/>
<evidence type="ECO:0000259" key="1">
    <source>
        <dbReference type="PROSITE" id="PS51340"/>
    </source>
</evidence>
<dbReference type="InterPro" id="IPR005302">
    <property type="entry name" value="MoCF_Sase_C"/>
</dbReference>